<name>A0A328ZHC2_9BURK</name>
<feature type="domain" description="Thioredoxin" evidence="1">
    <location>
        <begin position="1"/>
        <end position="108"/>
    </location>
</feature>
<reference evidence="2 3" key="1">
    <citation type="submission" date="2018-06" db="EMBL/GenBank/DDBJ databases">
        <title>Genomic Encyclopedia of Archaeal and Bacterial Type Strains, Phase II (KMG-II): from individual species to whole genera.</title>
        <authorList>
            <person name="Goeker M."/>
        </authorList>
    </citation>
    <scope>NUCLEOTIDE SEQUENCE [LARGE SCALE GENOMIC DNA]</scope>
    <source>
        <strain evidence="2 3">CFPB 3232</strain>
    </source>
</reference>
<proteinExistence type="predicted"/>
<dbReference type="Pfam" id="PF00085">
    <property type="entry name" value="Thioredoxin"/>
    <property type="match status" value="1"/>
</dbReference>
<dbReference type="AlphaFoldDB" id="A0A328ZHC2"/>
<dbReference type="SUPFAM" id="SSF52833">
    <property type="entry name" value="Thioredoxin-like"/>
    <property type="match status" value="1"/>
</dbReference>
<protein>
    <submittedName>
        <fullName evidence="2">Thioredoxin 1</fullName>
    </submittedName>
</protein>
<evidence type="ECO:0000313" key="2">
    <source>
        <dbReference type="EMBL" id="RAR83932.1"/>
    </source>
</evidence>
<evidence type="ECO:0000313" key="3">
    <source>
        <dbReference type="Proteomes" id="UP000248856"/>
    </source>
</evidence>
<accession>A0A328ZHC2</accession>
<organism evidence="2 3">
    <name type="scientific">Paracidovorax anthurii</name>
    <dbReference type="NCBI Taxonomy" id="78229"/>
    <lineage>
        <taxon>Bacteria</taxon>
        <taxon>Pseudomonadati</taxon>
        <taxon>Pseudomonadota</taxon>
        <taxon>Betaproteobacteria</taxon>
        <taxon>Burkholderiales</taxon>
        <taxon>Comamonadaceae</taxon>
        <taxon>Paracidovorax</taxon>
    </lineage>
</organism>
<dbReference type="PROSITE" id="PS51352">
    <property type="entry name" value="THIOREDOXIN_2"/>
    <property type="match status" value="1"/>
</dbReference>
<sequence length="117" mass="12818">MSYTAQHLEQPPTREEIDRLQGAAVLEFGTPWCGHCQRAQPLIEAALKDQGQVRHIKVEDGPGRPLGRSFGVKLWPTLVFLRDGREIDRVVRPQEPEALHAAVQAIAHASAIGVGPA</sequence>
<comment type="caution">
    <text evidence="2">The sequence shown here is derived from an EMBL/GenBank/DDBJ whole genome shotgun (WGS) entry which is preliminary data.</text>
</comment>
<dbReference type="Gene3D" id="3.40.30.10">
    <property type="entry name" value="Glutaredoxin"/>
    <property type="match status" value="1"/>
</dbReference>
<dbReference type="InterPro" id="IPR013766">
    <property type="entry name" value="Thioredoxin_domain"/>
</dbReference>
<dbReference type="Proteomes" id="UP000248856">
    <property type="component" value="Unassembled WGS sequence"/>
</dbReference>
<dbReference type="RefSeq" id="WP_111876924.1">
    <property type="nucleotide sequence ID" value="NZ_CBCSGC010000268.1"/>
</dbReference>
<evidence type="ECO:0000259" key="1">
    <source>
        <dbReference type="PROSITE" id="PS51352"/>
    </source>
</evidence>
<gene>
    <name evidence="2" type="ORF">AX018_101380</name>
</gene>
<keyword evidence="3" id="KW-1185">Reference proteome</keyword>
<dbReference type="InterPro" id="IPR036249">
    <property type="entry name" value="Thioredoxin-like_sf"/>
</dbReference>
<dbReference type="EMBL" id="QLTA01000013">
    <property type="protein sequence ID" value="RAR83932.1"/>
    <property type="molecule type" value="Genomic_DNA"/>
</dbReference>
<dbReference type="CDD" id="cd02947">
    <property type="entry name" value="TRX_family"/>
    <property type="match status" value="1"/>
</dbReference>
<dbReference type="OrthoDB" id="215495at2"/>